<organism evidence="1 2">
    <name type="scientific">Flagellimonas marina</name>
    <dbReference type="NCBI Taxonomy" id="1775168"/>
    <lineage>
        <taxon>Bacteria</taxon>
        <taxon>Pseudomonadati</taxon>
        <taxon>Bacteroidota</taxon>
        <taxon>Flavobacteriia</taxon>
        <taxon>Flavobacteriales</taxon>
        <taxon>Flavobacteriaceae</taxon>
        <taxon>Flagellimonas</taxon>
    </lineage>
</organism>
<accession>A0ABV8PNV5</accession>
<reference evidence="2" key="1">
    <citation type="journal article" date="2019" name="Int. J. Syst. Evol. Microbiol.">
        <title>The Global Catalogue of Microorganisms (GCM) 10K type strain sequencing project: providing services to taxonomists for standard genome sequencing and annotation.</title>
        <authorList>
            <consortium name="The Broad Institute Genomics Platform"/>
            <consortium name="The Broad Institute Genome Sequencing Center for Infectious Disease"/>
            <person name="Wu L."/>
            <person name="Ma J."/>
        </authorList>
    </citation>
    <scope>NUCLEOTIDE SEQUENCE [LARGE SCALE GENOMIC DNA]</scope>
    <source>
        <strain evidence="2">CGMCC 1.15774</strain>
    </source>
</reference>
<protein>
    <submittedName>
        <fullName evidence="1">Uncharacterized protein</fullName>
    </submittedName>
</protein>
<sequence length="103" mass="11641">MLRLLAIPFVSVILVTILMASPFVPLLGRECCTAMIIGSSEEENNNHEPSTVNNFESKYFLLRNFFPLNSSLQQKENLNALGYIFPILEFTVEILDPPPKRLA</sequence>
<gene>
    <name evidence="1" type="ORF">ACFOWS_11630</name>
</gene>
<dbReference type="RefSeq" id="WP_366585658.1">
    <property type="nucleotide sequence ID" value="NZ_JBHSCL010000007.1"/>
</dbReference>
<keyword evidence="2" id="KW-1185">Reference proteome</keyword>
<name>A0ABV8PNV5_9FLAO</name>
<evidence type="ECO:0000313" key="1">
    <source>
        <dbReference type="EMBL" id="MFC4220791.1"/>
    </source>
</evidence>
<dbReference type="EMBL" id="JBHSCL010000007">
    <property type="protein sequence ID" value="MFC4220791.1"/>
    <property type="molecule type" value="Genomic_DNA"/>
</dbReference>
<proteinExistence type="predicted"/>
<dbReference type="Proteomes" id="UP001595841">
    <property type="component" value="Unassembled WGS sequence"/>
</dbReference>
<evidence type="ECO:0000313" key="2">
    <source>
        <dbReference type="Proteomes" id="UP001595841"/>
    </source>
</evidence>
<comment type="caution">
    <text evidence="1">The sequence shown here is derived from an EMBL/GenBank/DDBJ whole genome shotgun (WGS) entry which is preliminary data.</text>
</comment>